<protein>
    <submittedName>
        <fullName evidence="2">Uncharacterized protein</fullName>
    </submittedName>
</protein>
<keyword evidence="1" id="KW-1133">Transmembrane helix</keyword>
<comment type="caution">
    <text evidence="2">The sequence shown here is derived from an EMBL/GenBank/DDBJ whole genome shotgun (WGS) entry which is preliminary data.</text>
</comment>
<evidence type="ECO:0000313" key="3">
    <source>
        <dbReference type="Proteomes" id="UP000019149"/>
    </source>
</evidence>
<evidence type="ECO:0000256" key="1">
    <source>
        <dbReference type="SAM" id="Phobius"/>
    </source>
</evidence>
<dbReference type="CTD" id="36347024"/>
<keyword evidence="1" id="KW-0472">Membrane</keyword>
<sequence>MYGCRTSAFPRPVFSVVLGPLMAIFLLRLVNLSTPKDGEKGNLITQYPGCGYVQGIPGRDV</sequence>
<dbReference type="EMBL" id="APAU02000880">
    <property type="protein sequence ID" value="EUB53832.1"/>
    <property type="molecule type" value="Genomic_DNA"/>
</dbReference>
<name>W6U670_ECHGR</name>
<gene>
    <name evidence="2" type="ORF">EGR_11317</name>
</gene>
<dbReference type="GeneID" id="36347024"/>
<keyword evidence="1" id="KW-0812">Transmembrane</keyword>
<dbReference type="KEGG" id="egl:EGR_11317"/>
<organism evidence="2 3">
    <name type="scientific">Echinococcus granulosus</name>
    <name type="common">Hydatid tapeworm</name>
    <dbReference type="NCBI Taxonomy" id="6210"/>
    <lineage>
        <taxon>Eukaryota</taxon>
        <taxon>Metazoa</taxon>
        <taxon>Spiralia</taxon>
        <taxon>Lophotrochozoa</taxon>
        <taxon>Platyhelminthes</taxon>
        <taxon>Cestoda</taxon>
        <taxon>Eucestoda</taxon>
        <taxon>Cyclophyllidea</taxon>
        <taxon>Taeniidae</taxon>
        <taxon>Echinococcus</taxon>
        <taxon>Echinococcus granulosus group</taxon>
    </lineage>
</organism>
<reference evidence="2 3" key="1">
    <citation type="journal article" date="2013" name="Nat. Genet.">
        <title>The genome of the hydatid tapeworm Echinococcus granulosus.</title>
        <authorList>
            <person name="Zheng H."/>
            <person name="Zhang W."/>
            <person name="Zhang L."/>
            <person name="Zhang Z."/>
            <person name="Li J."/>
            <person name="Lu G."/>
            <person name="Zhu Y."/>
            <person name="Wang Y."/>
            <person name="Huang Y."/>
            <person name="Liu J."/>
            <person name="Kang H."/>
            <person name="Chen J."/>
            <person name="Wang L."/>
            <person name="Chen A."/>
            <person name="Yu S."/>
            <person name="Gao Z."/>
            <person name="Jin L."/>
            <person name="Gu W."/>
            <person name="Wang Z."/>
            <person name="Zhao L."/>
            <person name="Shi B."/>
            <person name="Wen H."/>
            <person name="Lin R."/>
            <person name="Jones M.K."/>
            <person name="Brejova B."/>
            <person name="Vinar T."/>
            <person name="Zhao G."/>
            <person name="McManus D.P."/>
            <person name="Chen Z."/>
            <person name="Zhou Y."/>
            <person name="Wang S."/>
        </authorList>
    </citation>
    <scope>NUCLEOTIDE SEQUENCE [LARGE SCALE GENOMIC DNA]</scope>
</reference>
<accession>W6U670</accession>
<dbReference type="AlphaFoldDB" id="W6U670"/>
<dbReference type="Proteomes" id="UP000019149">
    <property type="component" value="Unassembled WGS sequence"/>
</dbReference>
<proteinExistence type="predicted"/>
<feature type="transmembrane region" description="Helical" evidence="1">
    <location>
        <begin position="12"/>
        <end position="30"/>
    </location>
</feature>
<keyword evidence="3" id="KW-1185">Reference proteome</keyword>
<dbReference type="RefSeq" id="XP_024345028.1">
    <property type="nucleotide sequence ID" value="XM_024500558.1"/>
</dbReference>
<evidence type="ECO:0000313" key="2">
    <source>
        <dbReference type="EMBL" id="EUB53832.1"/>
    </source>
</evidence>